<evidence type="ECO:0000313" key="9">
    <source>
        <dbReference type="EMBL" id="KAK9288627.1"/>
    </source>
</evidence>
<dbReference type="PANTHER" id="PTHR23130">
    <property type="entry name" value="CYTOCHROME B561 AND DOMON DOMAIN-CONTAINING PROTEIN"/>
    <property type="match status" value="1"/>
</dbReference>
<dbReference type="AlphaFoldDB" id="A0AAP0S171"/>
<dbReference type="GO" id="GO:0016020">
    <property type="term" value="C:membrane"/>
    <property type="evidence" value="ECO:0007669"/>
    <property type="project" value="UniProtKB-SubCell"/>
</dbReference>
<dbReference type="InterPro" id="IPR006593">
    <property type="entry name" value="Cyt_b561/ferric_Rdtase_TM"/>
</dbReference>
<dbReference type="CDD" id="cd08760">
    <property type="entry name" value="Cyt_b561_FRRS1_like"/>
    <property type="match status" value="1"/>
</dbReference>
<comment type="subcellular location">
    <subcellularLocation>
        <location evidence="1">Membrane</location>
    </subcellularLocation>
</comment>
<dbReference type="PANTHER" id="PTHR23130:SF195">
    <property type="entry name" value="CYTOCHROME B561 AND DOMON DOMAIN-CONTAINING PROTEIN"/>
    <property type="match status" value="1"/>
</dbReference>
<protein>
    <recommendedName>
        <fullName evidence="8">Cytochrome b561 domain-containing protein</fullName>
    </recommendedName>
</protein>
<keyword evidence="10" id="KW-1185">Reference proteome</keyword>
<evidence type="ECO:0000256" key="1">
    <source>
        <dbReference type="ARBA" id="ARBA00004370"/>
    </source>
</evidence>
<sequence>MVLSSCWLPILSYVIGVAGWGMGLKLGSQSKGVQFTSHRYIGITLFCLATLQIFALFLRPKKDHKYRFYWNIYHHGVGYSVLVLGIINVFKGLEILEPANKWKAAYIMLLAVLGAIAIVLEIITWIAVSKRKSGQSTKPYDGFEDSNGN</sequence>
<evidence type="ECO:0000256" key="3">
    <source>
        <dbReference type="ARBA" id="ARBA00022692"/>
    </source>
</evidence>
<name>A0AAP0S171_LIQFO</name>
<feature type="transmembrane region" description="Helical" evidence="7">
    <location>
        <begin position="105"/>
        <end position="128"/>
    </location>
</feature>
<reference evidence="9 10" key="1">
    <citation type="journal article" date="2024" name="Plant J.">
        <title>Genome sequences and population genomics reveal climatic adaptation and genomic divergence between two closely related sweetgum species.</title>
        <authorList>
            <person name="Xu W.Q."/>
            <person name="Ren C.Q."/>
            <person name="Zhang X.Y."/>
            <person name="Comes H.P."/>
            <person name="Liu X.H."/>
            <person name="Li Y.G."/>
            <person name="Kettle C.J."/>
            <person name="Jalonen R."/>
            <person name="Gaisberger H."/>
            <person name="Ma Y.Z."/>
            <person name="Qiu Y.X."/>
        </authorList>
    </citation>
    <scope>NUCLEOTIDE SEQUENCE [LARGE SCALE GENOMIC DNA]</scope>
    <source>
        <strain evidence="9">Hangzhou</strain>
    </source>
</reference>
<evidence type="ECO:0000256" key="2">
    <source>
        <dbReference type="ARBA" id="ARBA00022448"/>
    </source>
</evidence>
<gene>
    <name evidence="9" type="ORF">L1049_017087</name>
</gene>
<evidence type="ECO:0000256" key="5">
    <source>
        <dbReference type="ARBA" id="ARBA00022989"/>
    </source>
</evidence>
<accession>A0AAP0S171</accession>
<dbReference type="PROSITE" id="PS50939">
    <property type="entry name" value="CYTOCHROME_B561"/>
    <property type="match status" value="1"/>
</dbReference>
<keyword evidence="6 7" id="KW-0472">Membrane</keyword>
<evidence type="ECO:0000313" key="10">
    <source>
        <dbReference type="Proteomes" id="UP001415857"/>
    </source>
</evidence>
<evidence type="ECO:0000259" key="8">
    <source>
        <dbReference type="PROSITE" id="PS50939"/>
    </source>
</evidence>
<keyword evidence="4" id="KW-0249">Electron transport</keyword>
<feature type="transmembrane region" description="Helical" evidence="7">
    <location>
        <begin position="70"/>
        <end position="90"/>
    </location>
</feature>
<keyword evidence="3 7" id="KW-0812">Transmembrane</keyword>
<evidence type="ECO:0000256" key="4">
    <source>
        <dbReference type="ARBA" id="ARBA00022982"/>
    </source>
</evidence>
<comment type="caution">
    <text evidence="9">The sequence shown here is derived from an EMBL/GenBank/DDBJ whole genome shotgun (WGS) entry which is preliminary data.</text>
</comment>
<feature type="transmembrane region" description="Helical" evidence="7">
    <location>
        <begin position="40"/>
        <end position="58"/>
    </location>
</feature>
<proteinExistence type="predicted"/>
<organism evidence="9 10">
    <name type="scientific">Liquidambar formosana</name>
    <name type="common">Formosan gum</name>
    <dbReference type="NCBI Taxonomy" id="63359"/>
    <lineage>
        <taxon>Eukaryota</taxon>
        <taxon>Viridiplantae</taxon>
        <taxon>Streptophyta</taxon>
        <taxon>Embryophyta</taxon>
        <taxon>Tracheophyta</taxon>
        <taxon>Spermatophyta</taxon>
        <taxon>Magnoliopsida</taxon>
        <taxon>eudicotyledons</taxon>
        <taxon>Gunneridae</taxon>
        <taxon>Pentapetalae</taxon>
        <taxon>Saxifragales</taxon>
        <taxon>Altingiaceae</taxon>
        <taxon>Liquidambar</taxon>
    </lineage>
</organism>
<dbReference type="SMART" id="SM00665">
    <property type="entry name" value="B561"/>
    <property type="match status" value="1"/>
</dbReference>
<feature type="domain" description="Cytochrome b561" evidence="8">
    <location>
        <begin position="1"/>
        <end position="129"/>
    </location>
</feature>
<keyword evidence="5 7" id="KW-1133">Transmembrane helix</keyword>
<dbReference type="Proteomes" id="UP001415857">
    <property type="component" value="Unassembled WGS sequence"/>
</dbReference>
<evidence type="ECO:0000256" key="7">
    <source>
        <dbReference type="SAM" id="Phobius"/>
    </source>
</evidence>
<dbReference type="EMBL" id="JBBPBK010000003">
    <property type="protein sequence ID" value="KAK9288627.1"/>
    <property type="molecule type" value="Genomic_DNA"/>
</dbReference>
<dbReference type="Pfam" id="PF03188">
    <property type="entry name" value="Cytochrom_B561"/>
    <property type="match status" value="1"/>
</dbReference>
<evidence type="ECO:0000256" key="6">
    <source>
        <dbReference type="ARBA" id="ARBA00023136"/>
    </source>
</evidence>
<dbReference type="Gene3D" id="1.20.120.1770">
    <property type="match status" value="1"/>
</dbReference>
<keyword evidence="2" id="KW-0813">Transport</keyword>